<evidence type="ECO:0000256" key="2">
    <source>
        <dbReference type="ARBA" id="ARBA00022630"/>
    </source>
</evidence>
<evidence type="ECO:0000256" key="3">
    <source>
        <dbReference type="ARBA" id="ARBA00022827"/>
    </source>
</evidence>
<dbReference type="OrthoDB" id="435881at2759"/>
<dbReference type="InterPro" id="IPR014729">
    <property type="entry name" value="Rossmann-like_a/b/a_fold"/>
</dbReference>
<proteinExistence type="inferred from homology"/>
<dbReference type="PROSITE" id="PS51645">
    <property type="entry name" value="PHR_CRY_ALPHA_BETA"/>
    <property type="match status" value="1"/>
</dbReference>
<keyword evidence="9" id="KW-1185">Reference proteome</keyword>
<dbReference type="InterPro" id="IPR036134">
    <property type="entry name" value="Crypto/Photolyase_FAD-like_sf"/>
</dbReference>
<dbReference type="SUPFAM" id="SSF52425">
    <property type="entry name" value="Cryptochrome/photolyase, N-terminal domain"/>
    <property type="match status" value="1"/>
</dbReference>
<evidence type="ECO:0000256" key="6">
    <source>
        <dbReference type="RuleBase" id="RU367151"/>
    </source>
</evidence>
<protein>
    <recommendedName>
        <fullName evidence="6">Cryptochrome DASH</fullName>
    </recommendedName>
</protein>
<organism evidence="8 9">
    <name type="scientific">Pseudozyma hubeiensis (strain SY62)</name>
    <name type="common">Yeast</name>
    <dbReference type="NCBI Taxonomy" id="1305764"/>
    <lineage>
        <taxon>Eukaryota</taxon>
        <taxon>Fungi</taxon>
        <taxon>Dikarya</taxon>
        <taxon>Basidiomycota</taxon>
        <taxon>Ustilaginomycotina</taxon>
        <taxon>Ustilaginomycetes</taxon>
        <taxon>Ustilaginales</taxon>
        <taxon>Ustilaginaceae</taxon>
        <taxon>Pseudozyma</taxon>
    </lineage>
</organism>
<dbReference type="Pfam" id="PF03441">
    <property type="entry name" value="FAD_binding_7"/>
    <property type="match status" value="1"/>
</dbReference>
<evidence type="ECO:0000256" key="5">
    <source>
        <dbReference type="PIRSR" id="PIRSR602081-1"/>
    </source>
</evidence>
<dbReference type="SUPFAM" id="SSF48173">
    <property type="entry name" value="Cryptochrome/photolyase FAD-binding domain"/>
    <property type="match status" value="1"/>
</dbReference>
<feature type="binding site" evidence="5">
    <location>
        <position position="313"/>
    </location>
    <ligand>
        <name>FAD</name>
        <dbReference type="ChEBI" id="CHEBI:57692"/>
    </ligand>
</feature>
<dbReference type="eggNOG" id="KOG0133">
    <property type="taxonomic scope" value="Eukaryota"/>
</dbReference>
<name>R9PBV2_PSEHS</name>
<dbReference type="NCBIfam" id="TIGR02765">
    <property type="entry name" value="crypto_DASH"/>
    <property type="match status" value="1"/>
</dbReference>
<keyword evidence="2 5" id="KW-0285">Flavoprotein</keyword>
<evidence type="ECO:0000313" key="8">
    <source>
        <dbReference type="EMBL" id="GAC98836.1"/>
    </source>
</evidence>
<dbReference type="GO" id="GO:0071949">
    <property type="term" value="F:FAD binding"/>
    <property type="evidence" value="ECO:0007669"/>
    <property type="project" value="TreeGrafter"/>
</dbReference>
<feature type="binding site" evidence="5">
    <location>
        <begin position="481"/>
        <end position="483"/>
    </location>
    <ligand>
        <name>FAD</name>
        <dbReference type="ChEBI" id="CHEBI:57692"/>
    </ligand>
</feature>
<dbReference type="GO" id="GO:0000719">
    <property type="term" value="P:photoreactive repair"/>
    <property type="evidence" value="ECO:0007669"/>
    <property type="project" value="TreeGrafter"/>
</dbReference>
<dbReference type="Gene3D" id="1.10.579.10">
    <property type="entry name" value="DNA Cyclobutane Dipyrimidine Photolyase, subunit A, domain 3"/>
    <property type="match status" value="1"/>
</dbReference>
<accession>R9PBV2</accession>
<dbReference type="AlphaFoldDB" id="R9PBV2"/>
<dbReference type="GeneID" id="24111702"/>
<feature type="binding site" evidence="5">
    <location>
        <begin position="369"/>
        <end position="376"/>
    </location>
    <ligand>
        <name>FAD</name>
        <dbReference type="ChEBI" id="CHEBI:57692"/>
    </ligand>
</feature>
<dbReference type="GO" id="GO:0003904">
    <property type="term" value="F:deoxyribodipyrimidine photo-lyase activity"/>
    <property type="evidence" value="ECO:0007669"/>
    <property type="project" value="TreeGrafter"/>
</dbReference>
<dbReference type="PRINTS" id="PR00147">
    <property type="entry name" value="DNAPHOTLYASE"/>
</dbReference>
<comment type="cofactor">
    <cofactor evidence="5 6">
        <name>FAD</name>
        <dbReference type="ChEBI" id="CHEBI:57692"/>
    </cofactor>
    <text evidence="5 6">Binds 1 FAD per subunit.</text>
</comment>
<dbReference type="RefSeq" id="XP_012192423.1">
    <property type="nucleotide sequence ID" value="XM_012337033.1"/>
</dbReference>
<dbReference type="Gene3D" id="1.25.40.80">
    <property type="match status" value="1"/>
</dbReference>
<dbReference type="InterPro" id="IPR006050">
    <property type="entry name" value="DNA_photolyase_N"/>
</dbReference>
<evidence type="ECO:0000256" key="1">
    <source>
        <dbReference type="ARBA" id="ARBA00005862"/>
    </source>
</evidence>
<dbReference type="STRING" id="1305764.R9PBV2"/>
<comment type="similarity">
    <text evidence="1 6">Belongs to the DNA photolyase class-1 family.</text>
</comment>
<keyword evidence="4 6" id="KW-0157">Chromophore</keyword>
<dbReference type="Gene3D" id="3.40.50.620">
    <property type="entry name" value="HUPs"/>
    <property type="match status" value="1"/>
</dbReference>
<comment type="cofactor">
    <cofactor evidence="6">
        <name>(6R)-5,10-methylene-5,6,7,8-tetrahydrofolate</name>
        <dbReference type="ChEBI" id="CHEBI:15636"/>
    </cofactor>
    <text evidence="6">Binds 1 5,10-methenyltetrahydrofolate (MTHF) per subunit.</text>
</comment>
<dbReference type="Proteomes" id="UP000014071">
    <property type="component" value="Unassembled WGS sequence"/>
</dbReference>
<dbReference type="InterPro" id="IPR036155">
    <property type="entry name" value="Crypto/Photolyase_N_sf"/>
</dbReference>
<feature type="domain" description="Photolyase/cryptochrome alpha/beta" evidence="7">
    <location>
        <begin position="4"/>
        <end position="177"/>
    </location>
</feature>
<dbReference type="InterPro" id="IPR005101">
    <property type="entry name" value="Cryptochr/Photolyase_FAD-bd"/>
</dbReference>
<evidence type="ECO:0000313" key="9">
    <source>
        <dbReference type="Proteomes" id="UP000014071"/>
    </source>
</evidence>
<sequence length="686" mass="77473">MTRNILIALLRNDLRLHDHPIFHLCSEPSPSNASFKQPVTHVLPVYVWDQRHVEVSGFANLEKAGKRSGGKGSSQFAKTRELGIWRTGVHRTKFINESVFDLRDRLRSVGSDLAMFAGTPESVVPSLVNEIRDKGDTVEAVYLGREINTEEVNVQKRLERILQDLQCPIKMFEGKSLIHSRDLGFPVSKLPDVFTHFRKQVEGDDMFRPPLPAPEKLKPFAQVSVQDSAGVYSLSDKKDQGLDKKETVEKHLLKPLLEEPVLGHDELLSKVFSSTSEIDVPHSAFPYRGGETEALRRLDHYFSGGKSSPGASYKETRNQMLGADYSTKFAAALAHGLLSPRLIAQKATQLDAATGNSNNKGGGYWILFELLWRDYFYFVGWKFGSHLFTLGGIEEELSPKSASSKAYEWKSTSSLTDRKDPFVRWSTAKTGVPMIDANMVELVQTGFMSNRGRQNVASFLTKDLGWNWRHGAEFFESWLVDYDPNSNWGNWQYVAGVGNDPRSSRQFNPIKQGKDYDAQGEYVATWLPVLRDVDEKYRHHPWTTSGAGWEHSAENHKTTLQHHPFPIVRDRAYRLQRHPLHWWKESVLLYRTSASAASSSNNAAPAEPPTRCSLIPHARANAHRRSPPTPGHRGVPLRTSFSNCQAVLPLNCSNRKRFVHISSYRFTATKQVAQLYVGYSTPDAHH</sequence>
<evidence type="ECO:0000259" key="7">
    <source>
        <dbReference type="PROSITE" id="PS51645"/>
    </source>
</evidence>
<dbReference type="EMBL" id="DF238821">
    <property type="protein sequence ID" value="GAC98836.1"/>
    <property type="molecule type" value="Genomic_DNA"/>
</dbReference>
<dbReference type="GO" id="GO:0003684">
    <property type="term" value="F:damaged DNA binding"/>
    <property type="evidence" value="ECO:0007669"/>
    <property type="project" value="TreeGrafter"/>
</dbReference>
<dbReference type="InterPro" id="IPR002081">
    <property type="entry name" value="Cryptochrome/DNA_photolyase_1"/>
</dbReference>
<dbReference type="PANTHER" id="PTHR11455:SF22">
    <property type="entry name" value="CRYPTOCHROME DASH"/>
    <property type="match status" value="1"/>
</dbReference>
<reference evidence="9" key="1">
    <citation type="journal article" date="2013" name="Genome Announc.">
        <title>Draft genome sequence of the basidiomycetous yeast-like fungus Pseudozyma hubeiensis SY62, which produces an abundant amount of the biosurfactant mannosylerythritol lipids.</title>
        <authorList>
            <person name="Konishi M."/>
            <person name="Hatada Y."/>
            <person name="Horiuchi J."/>
        </authorList>
    </citation>
    <scope>NUCLEOTIDE SEQUENCE [LARGE SCALE GENOMIC DNA]</scope>
    <source>
        <strain evidence="9">SY62</strain>
    </source>
</reference>
<keyword evidence="3 5" id="KW-0274">FAD</keyword>
<dbReference type="InterPro" id="IPR014133">
    <property type="entry name" value="Cry_DASH"/>
</dbReference>
<comment type="function">
    <text evidence="6">May have a photoreceptor function.</text>
</comment>
<evidence type="ECO:0000256" key="4">
    <source>
        <dbReference type="ARBA" id="ARBA00022991"/>
    </source>
</evidence>
<dbReference type="Pfam" id="PF00875">
    <property type="entry name" value="DNA_photolyase"/>
    <property type="match status" value="1"/>
</dbReference>
<dbReference type="HOGENOM" id="CLU_010348_6_2_1"/>
<dbReference type="PANTHER" id="PTHR11455">
    <property type="entry name" value="CRYPTOCHROME"/>
    <property type="match status" value="1"/>
</dbReference>
<gene>
    <name evidence="8" type="ORF">PHSY_006431</name>
</gene>